<gene>
    <name evidence="1" type="ORF">H0E84_15075</name>
</gene>
<comment type="caution">
    <text evidence="1">The sequence shown here is derived from an EMBL/GenBank/DDBJ whole genome shotgun (WGS) entry which is preliminary data.</text>
</comment>
<evidence type="ECO:0000313" key="2">
    <source>
        <dbReference type="Proteomes" id="UP000578091"/>
    </source>
</evidence>
<organism evidence="1 2">
    <name type="scientific">Luteimonas salinisoli</name>
    <dbReference type="NCBI Taxonomy" id="2752307"/>
    <lineage>
        <taxon>Bacteria</taxon>
        <taxon>Pseudomonadati</taxon>
        <taxon>Pseudomonadota</taxon>
        <taxon>Gammaproteobacteria</taxon>
        <taxon>Lysobacterales</taxon>
        <taxon>Lysobacteraceae</taxon>
        <taxon>Luteimonas</taxon>
    </lineage>
</organism>
<dbReference type="RefSeq" id="WP_180679469.1">
    <property type="nucleotide sequence ID" value="NZ_JACCKA010000085.1"/>
</dbReference>
<dbReference type="AlphaFoldDB" id="A0A853JG50"/>
<evidence type="ECO:0000313" key="1">
    <source>
        <dbReference type="EMBL" id="NZA27702.1"/>
    </source>
</evidence>
<sequence>MIDTEYFSLTVIRASLQEIANAFDATSRAVRVHSQWIELDLSVADSTTEILWSPISSPHLTASLPAASYVNAWVQTDFSFETLSVRSRLGVGEDSIQEMIHYKNGKLNRAVRVMRDPGWQFWEHGEPFPFENTEKYKVLPKHKRVDRALLLEYLSEYGANVASDDFWRTETEALTFPMKPEIVARMTEKPIPCPYCGKPLRTARAKQCQHCFRSWHAAGG</sequence>
<name>A0A853JG50_9GAMM</name>
<dbReference type="EMBL" id="JACCKA010000085">
    <property type="protein sequence ID" value="NZA27702.1"/>
    <property type="molecule type" value="Genomic_DNA"/>
</dbReference>
<accession>A0A853JG50</accession>
<proteinExistence type="predicted"/>
<reference evidence="1 2" key="1">
    <citation type="submission" date="2020-07" db="EMBL/GenBank/DDBJ databases">
        <title>Luteimonas sp. SJ-92.</title>
        <authorList>
            <person name="Huang X.-X."/>
            <person name="Xu L."/>
            <person name="Sun J.-Q."/>
        </authorList>
    </citation>
    <scope>NUCLEOTIDE SEQUENCE [LARGE SCALE GENOMIC DNA]</scope>
    <source>
        <strain evidence="1 2">SJ-92</strain>
    </source>
</reference>
<protein>
    <submittedName>
        <fullName evidence="1">Uncharacterized protein</fullName>
    </submittedName>
</protein>
<keyword evidence="2" id="KW-1185">Reference proteome</keyword>
<dbReference type="Proteomes" id="UP000578091">
    <property type="component" value="Unassembled WGS sequence"/>
</dbReference>